<dbReference type="EMBL" id="JAJTJA010000009">
    <property type="protein sequence ID" value="KAH8694159.1"/>
    <property type="molecule type" value="Genomic_DNA"/>
</dbReference>
<protein>
    <submittedName>
        <fullName evidence="9">S1/P1 nuclease</fullName>
    </submittedName>
</protein>
<evidence type="ECO:0000313" key="9">
    <source>
        <dbReference type="EMBL" id="KAH8694159.1"/>
    </source>
</evidence>
<dbReference type="GO" id="GO:0046872">
    <property type="term" value="F:metal ion binding"/>
    <property type="evidence" value="ECO:0007669"/>
    <property type="project" value="UniProtKB-KW"/>
</dbReference>
<dbReference type="Gene3D" id="1.10.575.10">
    <property type="entry name" value="P1 Nuclease"/>
    <property type="match status" value="1"/>
</dbReference>
<dbReference type="Proteomes" id="UP001201262">
    <property type="component" value="Unassembled WGS sequence"/>
</dbReference>
<feature type="chain" id="PRO_5042043338" evidence="8">
    <location>
        <begin position="20"/>
        <end position="325"/>
    </location>
</feature>
<evidence type="ECO:0000256" key="1">
    <source>
        <dbReference type="ARBA" id="ARBA00009547"/>
    </source>
</evidence>
<proteinExistence type="inferred from homology"/>
<name>A0AAD4KLV3_9EURO</name>
<keyword evidence="3" id="KW-0479">Metal-binding</keyword>
<dbReference type="AlphaFoldDB" id="A0AAD4KLV3"/>
<dbReference type="CDD" id="cd11010">
    <property type="entry name" value="S1-P1_nuclease"/>
    <property type="match status" value="1"/>
</dbReference>
<dbReference type="GO" id="GO:0006308">
    <property type="term" value="P:DNA catabolic process"/>
    <property type="evidence" value="ECO:0007669"/>
    <property type="project" value="InterPro"/>
</dbReference>
<evidence type="ECO:0000256" key="3">
    <source>
        <dbReference type="ARBA" id="ARBA00022723"/>
    </source>
</evidence>
<evidence type="ECO:0000256" key="4">
    <source>
        <dbReference type="ARBA" id="ARBA00022759"/>
    </source>
</evidence>
<dbReference type="Pfam" id="PF02265">
    <property type="entry name" value="S1-P1_nuclease"/>
    <property type="match status" value="1"/>
</dbReference>
<keyword evidence="6" id="KW-1015">Disulfide bond</keyword>
<keyword evidence="7" id="KW-0325">Glycoprotein</keyword>
<dbReference type="PANTHER" id="PTHR33146:SF26">
    <property type="entry name" value="ENDONUCLEASE 4"/>
    <property type="match status" value="1"/>
</dbReference>
<dbReference type="GO" id="GO:0003676">
    <property type="term" value="F:nucleic acid binding"/>
    <property type="evidence" value="ECO:0007669"/>
    <property type="project" value="InterPro"/>
</dbReference>
<reference evidence="9" key="1">
    <citation type="submission" date="2021-12" db="EMBL/GenBank/DDBJ databases">
        <title>Convergent genome expansion in fungi linked to evolution of root-endophyte symbiosis.</title>
        <authorList>
            <consortium name="DOE Joint Genome Institute"/>
            <person name="Ke Y.-H."/>
            <person name="Bonito G."/>
            <person name="Liao H.-L."/>
            <person name="Looney B."/>
            <person name="Rojas-Flechas A."/>
            <person name="Nash J."/>
            <person name="Hameed K."/>
            <person name="Schadt C."/>
            <person name="Martin F."/>
            <person name="Crous P.W."/>
            <person name="Miettinen O."/>
            <person name="Magnuson J.K."/>
            <person name="Labbe J."/>
            <person name="Jacobson D."/>
            <person name="Doktycz M.J."/>
            <person name="Veneault-Fourrey C."/>
            <person name="Kuo A."/>
            <person name="Mondo S."/>
            <person name="Calhoun S."/>
            <person name="Riley R."/>
            <person name="Ohm R."/>
            <person name="LaButti K."/>
            <person name="Andreopoulos B."/>
            <person name="Pangilinan J."/>
            <person name="Nolan M."/>
            <person name="Tritt A."/>
            <person name="Clum A."/>
            <person name="Lipzen A."/>
            <person name="Daum C."/>
            <person name="Barry K."/>
            <person name="Grigoriev I.V."/>
            <person name="Vilgalys R."/>
        </authorList>
    </citation>
    <scope>NUCLEOTIDE SEQUENCE</scope>
    <source>
        <strain evidence="9">PMI_201</strain>
    </source>
</reference>
<dbReference type="SUPFAM" id="SSF48537">
    <property type="entry name" value="Phospholipase C/P1 nuclease"/>
    <property type="match status" value="1"/>
</dbReference>
<keyword evidence="4" id="KW-0255">Endonuclease</keyword>
<keyword evidence="8" id="KW-0732">Signal</keyword>
<accession>A0AAD4KLV3</accession>
<evidence type="ECO:0000256" key="5">
    <source>
        <dbReference type="ARBA" id="ARBA00022801"/>
    </source>
</evidence>
<keyword evidence="5" id="KW-0378">Hydrolase</keyword>
<organism evidence="9 10">
    <name type="scientific">Talaromyces proteolyticus</name>
    <dbReference type="NCBI Taxonomy" id="1131652"/>
    <lineage>
        <taxon>Eukaryota</taxon>
        <taxon>Fungi</taxon>
        <taxon>Dikarya</taxon>
        <taxon>Ascomycota</taxon>
        <taxon>Pezizomycotina</taxon>
        <taxon>Eurotiomycetes</taxon>
        <taxon>Eurotiomycetidae</taxon>
        <taxon>Eurotiales</taxon>
        <taxon>Trichocomaceae</taxon>
        <taxon>Talaromyces</taxon>
        <taxon>Talaromyces sect. Bacilispori</taxon>
    </lineage>
</organism>
<gene>
    <name evidence="9" type="ORF">BGW36DRAFT_361978</name>
</gene>
<evidence type="ECO:0000256" key="6">
    <source>
        <dbReference type="ARBA" id="ARBA00023157"/>
    </source>
</evidence>
<dbReference type="GO" id="GO:0004519">
    <property type="term" value="F:endonuclease activity"/>
    <property type="evidence" value="ECO:0007669"/>
    <property type="project" value="UniProtKB-KW"/>
</dbReference>
<keyword evidence="10" id="KW-1185">Reference proteome</keyword>
<feature type="signal peptide" evidence="8">
    <location>
        <begin position="1"/>
        <end position="19"/>
    </location>
</feature>
<keyword evidence="2" id="KW-0540">Nuclease</keyword>
<dbReference type="GeneID" id="70244612"/>
<dbReference type="InterPro" id="IPR003154">
    <property type="entry name" value="S1/P1nuclease"/>
</dbReference>
<evidence type="ECO:0000313" key="10">
    <source>
        <dbReference type="Proteomes" id="UP001201262"/>
    </source>
</evidence>
<sequence>MRVTVSATALLGLSQHAFAWGAIGHRTVAYLAYNYLSIDTRGYLNEILHNVSPYDVSDAAVWPDEIRRSRPYTAGWHFIDAHDNPPHQCSVSYPADCHNENSYSNNTCIISAIFNQTSLFINPSTPSVTRTEALRFILHFLGDIHQPLHSEDAFRGGNDIKVCFGHECEGKGATNLHSVWDREILHKIVGLVEEPANLTEQRSVAKKWADGLYSRALAGEYDYDVSAIVLAGQCTEYSHPYKCSLEWVRESNAYVCSYAMQPGLSWLKSNDLSLTYYDGAKPIVEKQISMAGVRLAAWLEAIVKAAKEETTKIAWDYYQQRPLFN</sequence>
<dbReference type="RefSeq" id="XP_046069829.1">
    <property type="nucleotide sequence ID" value="XM_046214325.1"/>
</dbReference>
<dbReference type="PANTHER" id="PTHR33146">
    <property type="entry name" value="ENDONUCLEASE 4"/>
    <property type="match status" value="1"/>
</dbReference>
<evidence type="ECO:0000256" key="2">
    <source>
        <dbReference type="ARBA" id="ARBA00022722"/>
    </source>
</evidence>
<evidence type="ECO:0000256" key="7">
    <source>
        <dbReference type="ARBA" id="ARBA00023180"/>
    </source>
</evidence>
<dbReference type="GO" id="GO:0016788">
    <property type="term" value="F:hydrolase activity, acting on ester bonds"/>
    <property type="evidence" value="ECO:0007669"/>
    <property type="project" value="InterPro"/>
</dbReference>
<comment type="caution">
    <text evidence="9">The sequence shown here is derived from an EMBL/GenBank/DDBJ whole genome shotgun (WGS) entry which is preliminary data.</text>
</comment>
<comment type="similarity">
    <text evidence="1">Belongs to the nuclease type I family.</text>
</comment>
<evidence type="ECO:0000256" key="8">
    <source>
        <dbReference type="SAM" id="SignalP"/>
    </source>
</evidence>
<dbReference type="InterPro" id="IPR008947">
    <property type="entry name" value="PLipase_C/P1_nuclease_dom_sf"/>
</dbReference>